<feature type="compositionally biased region" description="Pro residues" evidence="2">
    <location>
        <begin position="107"/>
        <end position="127"/>
    </location>
</feature>
<feature type="region of interest" description="Disordered" evidence="2">
    <location>
        <begin position="605"/>
        <end position="625"/>
    </location>
</feature>
<comment type="caution">
    <text evidence="4">The sequence shown here is derived from an EMBL/GenBank/DDBJ whole genome shotgun (WGS) entry which is preliminary data.</text>
</comment>
<evidence type="ECO:0000256" key="1">
    <source>
        <dbReference type="ARBA" id="ARBA00023242"/>
    </source>
</evidence>
<feature type="region of interest" description="Disordered" evidence="2">
    <location>
        <begin position="1"/>
        <end position="227"/>
    </location>
</feature>
<dbReference type="EMBL" id="JAZHXI010000003">
    <property type="protein sequence ID" value="KAL2073772.1"/>
    <property type="molecule type" value="Genomic_DNA"/>
</dbReference>
<feature type="compositionally biased region" description="Polar residues" evidence="2">
    <location>
        <begin position="381"/>
        <end position="392"/>
    </location>
</feature>
<dbReference type="InterPro" id="IPR053181">
    <property type="entry name" value="EcdB-like_regulator"/>
</dbReference>
<organism evidence="4 5">
    <name type="scientific">Oculimacula yallundae</name>
    <dbReference type="NCBI Taxonomy" id="86028"/>
    <lineage>
        <taxon>Eukaryota</taxon>
        <taxon>Fungi</taxon>
        <taxon>Dikarya</taxon>
        <taxon>Ascomycota</taxon>
        <taxon>Pezizomycotina</taxon>
        <taxon>Leotiomycetes</taxon>
        <taxon>Helotiales</taxon>
        <taxon>Ploettnerulaceae</taxon>
        <taxon>Oculimacula</taxon>
    </lineage>
</organism>
<evidence type="ECO:0000256" key="2">
    <source>
        <dbReference type="SAM" id="MobiDB-lite"/>
    </source>
</evidence>
<dbReference type="PANTHER" id="PTHR47785:SF4">
    <property type="entry name" value="ZN(II)2CYS6 TRANSCRIPTION FACTOR (EUROFUNG)"/>
    <property type="match status" value="1"/>
</dbReference>
<dbReference type="InterPro" id="IPR001138">
    <property type="entry name" value="Zn2Cys6_DnaBD"/>
</dbReference>
<feature type="compositionally biased region" description="Polar residues" evidence="2">
    <location>
        <begin position="149"/>
        <end position="167"/>
    </location>
</feature>
<feature type="compositionally biased region" description="Basic and acidic residues" evidence="2">
    <location>
        <begin position="1"/>
        <end position="15"/>
    </location>
</feature>
<keyword evidence="1" id="KW-0539">Nucleus</keyword>
<feature type="region of interest" description="Disordered" evidence="2">
    <location>
        <begin position="1117"/>
        <end position="1137"/>
    </location>
</feature>
<protein>
    <recommendedName>
        <fullName evidence="3">Zn(2)-C6 fungal-type domain-containing protein</fullName>
    </recommendedName>
</protein>
<evidence type="ECO:0000259" key="3">
    <source>
        <dbReference type="PROSITE" id="PS50048"/>
    </source>
</evidence>
<accession>A0ABR4CW15</accession>
<gene>
    <name evidence="4" type="ORF">VTL71DRAFT_11098</name>
</gene>
<dbReference type="PANTHER" id="PTHR47785">
    <property type="entry name" value="ZN(II)2CYS6 TRANSCRIPTION FACTOR (EUROFUNG)-RELATED-RELATED"/>
    <property type="match status" value="1"/>
</dbReference>
<dbReference type="CDD" id="cd00067">
    <property type="entry name" value="GAL4"/>
    <property type="match status" value="1"/>
</dbReference>
<reference evidence="4 5" key="1">
    <citation type="journal article" date="2024" name="Commun. Biol.">
        <title>Comparative genomic analysis of thermophilic fungi reveals convergent evolutionary adaptations and gene losses.</title>
        <authorList>
            <person name="Steindorff A.S."/>
            <person name="Aguilar-Pontes M.V."/>
            <person name="Robinson A.J."/>
            <person name="Andreopoulos B."/>
            <person name="LaButti K."/>
            <person name="Kuo A."/>
            <person name="Mondo S."/>
            <person name="Riley R."/>
            <person name="Otillar R."/>
            <person name="Haridas S."/>
            <person name="Lipzen A."/>
            <person name="Grimwood J."/>
            <person name="Schmutz J."/>
            <person name="Clum A."/>
            <person name="Reid I.D."/>
            <person name="Moisan M.C."/>
            <person name="Butler G."/>
            <person name="Nguyen T.T.M."/>
            <person name="Dewar K."/>
            <person name="Conant G."/>
            <person name="Drula E."/>
            <person name="Henrissat B."/>
            <person name="Hansel C."/>
            <person name="Singer S."/>
            <person name="Hutchinson M.I."/>
            <person name="de Vries R.P."/>
            <person name="Natvig D.O."/>
            <person name="Powell A.J."/>
            <person name="Tsang A."/>
            <person name="Grigoriev I.V."/>
        </authorList>
    </citation>
    <scope>NUCLEOTIDE SEQUENCE [LARGE SCALE GENOMIC DNA]</scope>
    <source>
        <strain evidence="4 5">CBS 494.80</strain>
    </source>
</reference>
<sequence>MRVEAMMDIPPDKRPRLSGPATSSWQNSPENSRQRQLPSLPPNAQSLPQPQYQQHPPGPNQTPFSRPPEPYPLDHRRPSEHSPYDHQDPRRPGSGPLHGYHNNTPGPSLPPPPPPPPPPGPPGPPGQQPQIAPYAGQRDSMVKRDPSDEPQQYRPSSTGADHNVNQSPHHEGQGRAYHVYDPARSQQYQGPPPPSNPYPPAQSPMSATEPYGSNPYGPPGLSQPRDYQLVSYPSVGKQEVKRKAQRAAQACDSCRNHKAKCDEGRPICSTCKEKSYECHYRDPPPKQQDKASADIMEGLNRLQELMGTLTGRIDRVNSKLEHLSGEVHEIKRTQKEGAIAIPINSNHEAMRFKDEPGEVVAGYRLDFPRQAIGPEVLPLQSHESPYGSTPSLQRVPMAVSQGGENSEEEEENGNPGPGKPSTIPVNHTTGAARLLSHPAIKNLCEGPSPNSKFSKNDRYPILKEGRRGLLRLYGRGEGYEAPPGYEKDPMVDHGPDSTPGDSHSDVSSPAGEDWGQLGGLTPPGHQPEFSRGGIDSNGMPDLSRETVLDLVKSYNEHINIMHPILIKSRLDRLVEHFLKSIPDSQAKSKQVSTLQAGYTSHPGVGFIGSGYRNPESPGNKRKRSPIAGEYAEPHVIMDHKPGHPFRSIGSAIVLLVLALGKICQHKGKIPDAWHTDRDLDSSYGNSPIVRNGQPPSPIQSSPGMGIASPLEGDRGYPRSRRTSVDGAYTARVKPRNLDIIPGLAYHALATDVIGNQLAGNSLQHVHANILAGLYHGQLARVMESHAYINAACRSLQVILRPKFDRLKRVKKEGAVVPEKDNPLVIAFWTCLQLESDIVAELPCPHSGILTYEEDMPYPDIQTAVDKNGFTTEVMSGYMGQLFLRKHLNSLHHMFYNPQSDVATAINTRDREHFPTIEAALANLRDLSIYAAKMEWDATRGEPATNILEARLRAKYYGAEVITYRHFVLKLLGSGEIAPPYLDKIEAPMVNSNVTRIEDIDAKVLHYAECGIRALIFSTQAFYGLGYPGRDRLIVTNVWGTAHAQWGNVVTLQAAYMNPVLKQIVLKFITVDQLKDLTDTTLSFLELLATPTSSLASDYRILRRMALRTGLIGQAGNGPNSGSSFSSSNTGDIPTSGY</sequence>
<dbReference type="Gene3D" id="4.10.240.10">
    <property type="entry name" value="Zn(2)-C6 fungal-type DNA-binding domain"/>
    <property type="match status" value="1"/>
</dbReference>
<feature type="compositionally biased region" description="Pro residues" evidence="2">
    <location>
        <begin position="56"/>
        <end position="71"/>
    </location>
</feature>
<dbReference type="PROSITE" id="PS00463">
    <property type="entry name" value="ZN2_CY6_FUNGAL_1"/>
    <property type="match status" value="1"/>
</dbReference>
<feature type="compositionally biased region" description="Pro residues" evidence="2">
    <location>
        <begin position="190"/>
        <end position="202"/>
    </location>
</feature>
<dbReference type="Proteomes" id="UP001595075">
    <property type="component" value="Unassembled WGS sequence"/>
</dbReference>
<dbReference type="InterPro" id="IPR036864">
    <property type="entry name" value="Zn2-C6_fun-type_DNA-bd_sf"/>
</dbReference>
<dbReference type="Pfam" id="PF00172">
    <property type="entry name" value="Zn_clus"/>
    <property type="match status" value="1"/>
</dbReference>
<keyword evidence="5" id="KW-1185">Reference proteome</keyword>
<evidence type="ECO:0000313" key="4">
    <source>
        <dbReference type="EMBL" id="KAL2073772.1"/>
    </source>
</evidence>
<evidence type="ECO:0000313" key="5">
    <source>
        <dbReference type="Proteomes" id="UP001595075"/>
    </source>
</evidence>
<feature type="compositionally biased region" description="Low complexity" evidence="2">
    <location>
        <begin position="1117"/>
        <end position="1128"/>
    </location>
</feature>
<feature type="region of interest" description="Disordered" evidence="2">
    <location>
        <begin position="690"/>
        <end position="722"/>
    </location>
</feature>
<dbReference type="SMART" id="SM00066">
    <property type="entry name" value="GAL4"/>
    <property type="match status" value="1"/>
</dbReference>
<feature type="region of interest" description="Disordered" evidence="2">
    <location>
        <begin position="379"/>
        <end position="426"/>
    </location>
</feature>
<name>A0ABR4CW15_9HELO</name>
<proteinExistence type="predicted"/>
<feature type="domain" description="Zn(2)-C6 fungal-type" evidence="3">
    <location>
        <begin position="250"/>
        <end position="280"/>
    </location>
</feature>
<dbReference type="PROSITE" id="PS50048">
    <property type="entry name" value="ZN2_CY6_FUNGAL_2"/>
    <property type="match status" value="1"/>
</dbReference>
<feature type="compositionally biased region" description="Basic and acidic residues" evidence="2">
    <location>
        <begin position="72"/>
        <end position="91"/>
    </location>
</feature>
<feature type="compositionally biased region" description="Polar residues" evidence="2">
    <location>
        <begin position="20"/>
        <end position="47"/>
    </location>
</feature>
<feature type="region of interest" description="Disordered" evidence="2">
    <location>
        <begin position="475"/>
        <end position="540"/>
    </location>
</feature>
<dbReference type="SUPFAM" id="SSF57701">
    <property type="entry name" value="Zn2/Cys6 DNA-binding domain"/>
    <property type="match status" value="1"/>
</dbReference>
<feature type="compositionally biased region" description="Basic and acidic residues" evidence="2">
    <location>
        <begin position="485"/>
        <end position="495"/>
    </location>
</feature>